<feature type="transmembrane region" description="Helical" evidence="11">
    <location>
        <begin position="1071"/>
        <end position="1091"/>
    </location>
</feature>
<organism evidence="13 14">
    <name type="scientific">Emydomyces testavorans</name>
    <dbReference type="NCBI Taxonomy" id="2070801"/>
    <lineage>
        <taxon>Eukaryota</taxon>
        <taxon>Fungi</taxon>
        <taxon>Dikarya</taxon>
        <taxon>Ascomycota</taxon>
        <taxon>Pezizomycotina</taxon>
        <taxon>Eurotiomycetes</taxon>
        <taxon>Eurotiomycetidae</taxon>
        <taxon>Onygenales</taxon>
        <taxon>Nannizziopsiaceae</taxon>
        <taxon>Emydomyces</taxon>
    </lineage>
</organism>
<feature type="domain" description="ABC transporter" evidence="12">
    <location>
        <begin position="1244"/>
        <end position="1471"/>
    </location>
</feature>
<evidence type="ECO:0000259" key="12">
    <source>
        <dbReference type="PROSITE" id="PS50893"/>
    </source>
</evidence>
<dbReference type="InterPro" id="IPR003593">
    <property type="entry name" value="AAA+_ATPase"/>
</dbReference>
<feature type="transmembrane region" description="Helical" evidence="11">
    <location>
        <begin position="1185"/>
        <end position="1208"/>
    </location>
</feature>
<evidence type="ECO:0000256" key="5">
    <source>
        <dbReference type="ARBA" id="ARBA00022737"/>
    </source>
</evidence>
<proteinExistence type="inferred from homology"/>
<dbReference type="InterPro" id="IPR027417">
    <property type="entry name" value="P-loop_NTPase"/>
</dbReference>
<evidence type="ECO:0000256" key="3">
    <source>
        <dbReference type="ARBA" id="ARBA00022448"/>
    </source>
</evidence>
<keyword evidence="4 11" id="KW-0812">Transmembrane</keyword>
<dbReference type="InterPro" id="IPR026082">
    <property type="entry name" value="ABCA"/>
</dbReference>
<evidence type="ECO:0000256" key="4">
    <source>
        <dbReference type="ARBA" id="ARBA00022692"/>
    </source>
</evidence>
<keyword evidence="14" id="KW-1185">Reference proteome</keyword>
<dbReference type="EMBL" id="CP120627">
    <property type="protein sequence ID" value="WEW56055.1"/>
    <property type="molecule type" value="Genomic_DNA"/>
</dbReference>
<evidence type="ECO:0000256" key="2">
    <source>
        <dbReference type="ARBA" id="ARBA00008869"/>
    </source>
</evidence>
<dbReference type="PANTHER" id="PTHR19229">
    <property type="entry name" value="ATP-BINDING CASSETTE TRANSPORTER SUBFAMILY A ABCA"/>
    <property type="match status" value="1"/>
</dbReference>
<dbReference type="InterPro" id="IPR003439">
    <property type="entry name" value="ABC_transporter-like_ATP-bd"/>
</dbReference>
<keyword evidence="8 11" id="KW-1133">Transmembrane helix</keyword>
<evidence type="ECO:0000313" key="13">
    <source>
        <dbReference type="EMBL" id="WEW56055.1"/>
    </source>
</evidence>
<evidence type="ECO:0000256" key="7">
    <source>
        <dbReference type="ARBA" id="ARBA00022840"/>
    </source>
</evidence>
<dbReference type="Gene3D" id="3.40.50.300">
    <property type="entry name" value="P-loop containing nucleotide triphosphate hydrolases"/>
    <property type="match status" value="2"/>
</dbReference>
<evidence type="ECO:0000256" key="11">
    <source>
        <dbReference type="SAM" id="Phobius"/>
    </source>
</evidence>
<feature type="transmembrane region" description="Helical" evidence="11">
    <location>
        <begin position="823"/>
        <end position="844"/>
    </location>
</feature>
<dbReference type="PROSITE" id="PS50893">
    <property type="entry name" value="ABC_TRANSPORTER_2"/>
    <property type="match status" value="2"/>
</dbReference>
<dbReference type="GO" id="GO:0005319">
    <property type="term" value="F:lipid transporter activity"/>
    <property type="evidence" value="ECO:0007669"/>
    <property type="project" value="TreeGrafter"/>
</dbReference>
<dbReference type="Pfam" id="PF12698">
    <property type="entry name" value="ABC2_membrane_3"/>
    <property type="match status" value="1"/>
</dbReference>
<dbReference type="PROSITE" id="PS00211">
    <property type="entry name" value="ABC_TRANSPORTER_1"/>
    <property type="match status" value="2"/>
</dbReference>
<dbReference type="SMART" id="SM00382">
    <property type="entry name" value="AAA"/>
    <property type="match status" value="2"/>
</dbReference>
<feature type="transmembrane region" description="Helical" evidence="11">
    <location>
        <begin position="288"/>
        <end position="311"/>
    </location>
</feature>
<dbReference type="PANTHER" id="PTHR19229:SF36">
    <property type="entry name" value="ATP-BINDING CASSETTE SUB-FAMILY A MEMBER 2"/>
    <property type="match status" value="1"/>
</dbReference>
<dbReference type="FunFam" id="3.40.50.300:FF:001345">
    <property type="entry name" value="Related to ABC transporter"/>
    <property type="match status" value="1"/>
</dbReference>
<feature type="transmembrane region" description="Helical" evidence="11">
    <location>
        <begin position="350"/>
        <end position="369"/>
    </location>
</feature>
<keyword evidence="9 11" id="KW-0472">Membrane</keyword>
<dbReference type="CDD" id="cd03263">
    <property type="entry name" value="ABC_subfamily_A"/>
    <property type="match status" value="2"/>
</dbReference>
<dbReference type="SUPFAM" id="SSF52540">
    <property type="entry name" value="P-loop containing nucleoside triphosphate hydrolases"/>
    <property type="match status" value="2"/>
</dbReference>
<evidence type="ECO:0000256" key="8">
    <source>
        <dbReference type="ARBA" id="ARBA00022989"/>
    </source>
</evidence>
<dbReference type="GO" id="GO:0016020">
    <property type="term" value="C:membrane"/>
    <property type="evidence" value="ECO:0007669"/>
    <property type="project" value="UniProtKB-SubCell"/>
</dbReference>
<feature type="transmembrane region" description="Helical" evidence="11">
    <location>
        <begin position="416"/>
        <end position="437"/>
    </location>
</feature>
<feature type="domain" description="ABC transporter" evidence="12">
    <location>
        <begin position="481"/>
        <end position="704"/>
    </location>
</feature>
<keyword evidence="3" id="KW-0813">Transport</keyword>
<feature type="transmembrane region" description="Helical" evidence="11">
    <location>
        <begin position="995"/>
        <end position="1016"/>
    </location>
</feature>
<keyword evidence="5" id="KW-0677">Repeat</keyword>
<evidence type="ECO:0000313" key="14">
    <source>
        <dbReference type="Proteomes" id="UP001219355"/>
    </source>
</evidence>
<evidence type="ECO:0000256" key="10">
    <source>
        <dbReference type="SAM" id="MobiDB-lite"/>
    </source>
</evidence>
<feature type="transmembrane region" description="Helical" evidence="11">
    <location>
        <begin position="33"/>
        <end position="51"/>
    </location>
</feature>
<dbReference type="GO" id="GO:0140359">
    <property type="term" value="F:ABC-type transporter activity"/>
    <property type="evidence" value="ECO:0007669"/>
    <property type="project" value="InterPro"/>
</dbReference>
<feature type="transmembrane region" description="Helical" evidence="11">
    <location>
        <begin position="1037"/>
        <end position="1059"/>
    </location>
</feature>
<evidence type="ECO:0000256" key="9">
    <source>
        <dbReference type="ARBA" id="ARBA00023136"/>
    </source>
</evidence>
<gene>
    <name evidence="13" type="ORF">PRK78_001490</name>
</gene>
<feature type="transmembrane region" description="Helical" evidence="11">
    <location>
        <begin position="9"/>
        <end position="27"/>
    </location>
</feature>
<feature type="transmembrane region" description="Helical" evidence="11">
    <location>
        <begin position="323"/>
        <end position="344"/>
    </location>
</feature>
<dbReference type="InterPro" id="IPR013525">
    <property type="entry name" value="ABC2_TM"/>
</dbReference>
<evidence type="ECO:0000256" key="6">
    <source>
        <dbReference type="ARBA" id="ARBA00022741"/>
    </source>
</evidence>
<sequence>MGLFRHHAILLRQIWILFLKNILITFIRPWFTTSIRAFFLPVIFVAFLSYARNLFIPPAKFGIGEPTPIRSLHNALDAVSGGRDKVVFVNNGFNGGNIDNVIAQVAGPVKLGGKKVELLSSPSQLPDTCKSTLRGTSSCIVAAVFYSSPNEGSGGRWNYTIKADGSLGQGKIRTTDSDNDAEIYILPFQHAVDWAIASVESPDSVPQQQVKEYPYTSKTAEERMQAIRIRYMGAIIDILAIAFLIGIVGVTYQLTGLVAAERELGMSQLIDCMMPNKAHWQKQAARFISAHLALDAIYAPGWIFIAIILRFGVFSRTSAGIQLVLQLLAGLSLSSFSLFGASFFKKAQLSGISITIACLLLGIISQLVGPKSNAGVAILSLLFPPMNYIHFTILMARWERQDLPTNMVKPAPENPWTIPGIVFWVFFIVQIIVYPFLGARIERLFYGTQCKDRKATRSNAISAAVSLNGFTKVYKPDWFYRKFGSILGSRRQEVLAVNNLNLVVGRGEIMVLLGANGSGKSTVLDAISGLSMISAGQIAVNYPEAAGGFGLCPQRNVLWDRLTVLEHVQIFNRLKAAGNVDSREQLLNLIAACDLDKKTSAASRTLSGGQKRKLQLAMMFTGGSCVCCIDEVSSGLDPISRRKIWDILLAERGQRTILLTTHFLDEADLLADRIAILSKGSLKTEGSSVELKNRLGSGYRIHVYHVPGSEKSSTPQFNNVPAETRYDRIIYRVPNSSQVAGFVDQLERLGVSEFCVSGPTIEDVFLKVAEEVKGSTDVSDDEEFRDAKRPEQTPDLLTGKRIGIARQTWVLFRKRATILRRNWPPYLAAFLIPIVAAGLVTLFLKNFKRPNCSGPGTTREFDVKSLLSQIDLQLVVGPASKISLSSKSQFSNVLSSSSSSGFNLTSLLNKTHVVNTLDEFNDYINHNFRNVTPGGFFLGDGSSPPTFAWKGNGDVSFSTIVQNAMDNFLTNVSISTQYQSFELPWAENSGKALQLITYFGLALAVYPAFFSLYLTVERLRNVRALHYSNGVQSFPLWLAYLFFDSLIVLIVSVLVIVIFRGVSDAWYHPGYLFIVLLLYGIASTLFAYVISVFAKSQLAAFAFAAGAQSVMFLLYFIAYMSVLTYAPTTKIDTLVKVMHFVIGALAPIGNVTRSMFTALNVFSTLCKDKEVASYPGEITSYGGPILYLILQSAFLFGLLIWWDSGFLFRNLRKETKEKDLEEDLNADADLTNELARVSSSTDGLRVLHLTKSFGKVVAVQDVTFGVGRGEVFALLGPNGAGKSTIISLIRGDIQPSRRGGEIFVENISVIQQRAAARAHLGVCPQFDAMDQMTVLEHLIFYARIRGIADVEHNVTEVIRAVGLTAFRNRMAAKLSGGNKRKLSLGIALMGNPTVLLLDEPSSGMDAASKRVMWRTLASVVPGRSLVLTTHSMEEADALANRAGIMAKRMLALGTTDYLRRRHGNVYHVHIVHKSAPHTTDQEMEDIRNWVISSLPGASIEQKTYHGQLRFSVQGSKSHIGGSTSIDSKSDNPDTISHQFESVSELDKPNVTTTPAFSVDMSNAEGISVSKLFSLLEENKQELGIEFYSVSQTTLDQVFLSIVGKHNVGEEGEN</sequence>
<protein>
    <recommendedName>
        <fullName evidence="12">ABC transporter domain-containing protein</fullName>
    </recommendedName>
</protein>
<dbReference type="Pfam" id="PF00005">
    <property type="entry name" value="ABC_tran"/>
    <property type="match status" value="2"/>
</dbReference>
<dbReference type="GO" id="GO:0005524">
    <property type="term" value="F:ATP binding"/>
    <property type="evidence" value="ECO:0007669"/>
    <property type="project" value="UniProtKB-KW"/>
</dbReference>
<comment type="similarity">
    <text evidence="2">Belongs to the ABC transporter superfamily. ABCA family.</text>
</comment>
<dbReference type="InterPro" id="IPR017871">
    <property type="entry name" value="ABC_transporter-like_CS"/>
</dbReference>
<keyword evidence="6" id="KW-0547">Nucleotide-binding</keyword>
<keyword evidence="7" id="KW-0067">ATP-binding</keyword>
<feature type="transmembrane region" description="Helical" evidence="11">
    <location>
        <begin position="376"/>
        <end position="396"/>
    </location>
</feature>
<accession>A0AAF0DCY5</accession>
<reference evidence="13" key="1">
    <citation type="submission" date="2023-03" db="EMBL/GenBank/DDBJ databases">
        <title>Emydomyces testavorans Genome Sequence.</title>
        <authorList>
            <person name="Hoyer L."/>
        </authorList>
    </citation>
    <scope>NUCLEOTIDE SEQUENCE</scope>
    <source>
        <strain evidence="13">16-2883</strain>
    </source>
</reference>
<comment type="subcellular location">
    <subcellularLocation>
        <location evidence="1">Membrane</location>
        <topology evidence="1">Multi-pass membrane protein</topology>
    </subcellularLocation>
</comment>
<dbReference type="Proteomes" id="UP001219355">
    <property type="component" value="Chromosome 1"/>
</dbReference>
<evidence type="ECO:0000256" key="1">
    <source>
        <dbReference type="ARBA" id="ARBA00004141"/>
    </source>
</evidence>
<name>A0AAF0DCY5_9EURO</name>
<feature type="transmembrane region" description="Helical" evidence="11">
    <location>
        <begin position="231"/>
        <end position="254"/>
    </location>
</feature>
<feature type="transmembrane region" description="Helical" evidence="11">
    <location>
        <begin position="1098"/>
        <end position="1118"/>
    </location>
</feature>
<dbReference type="GO" id="GO:0016887">
    <property type="term" value="F:ATP hydrolysis activity"/>
    <property type="evidence" value="ECO:0007669"/>
    <property type="project" value="InterPro"/>
</dbReference>
<feature type="region of interest" description="Disordered" evidence="10">
    <location>
        <begin position="1515"/>
        <end position="1535"/>
    </location>
</feature>